<name>A0A7I8LM22_SPIIN</name>
<keyword evidence="4 6" id="KW-0804">Transcription</keyword>
<evidence type="ECO:0000259" key="7">
    <source>
        <dbReference type="PROSITE" id="PS51754"/>
    </source>
</evidence>
<dbReference type="PANTHER" id="PTHR33057">
    <property type="entry name" value="TRANSCRIPTION REPRESSOR OFP7-RELATED"/>
    <property type="match status" value="1"/>
</dbReference>
<feature type="domain" description="OVATE" evidence="7">
    <location>
        <begin position="149"/>
        <end position="210"/>
    </location>
</feature>
<dbReference type="InterPro" id="IPR038933">
    <property type="entry name" value="Ovate"/>
</dbReference>
<protein>
    <recommendedName>
        <fullName evidence="6">Transcription repressor</fullName>
    </recommendedName>
    <alternativeName>
        <fullName evidence="6">Ovate family protein</fullName>
    </alternativeName>
</protein>
<evidence type="ECO:0000313" key="9">
    <source>
        <dbReference type="Proteomes" id="UP000663760"/>
    </source>
</evidence>
<evidence type="ECO:0000256" key="6">
    <source>
        <dbReference type="RuleBase" id="RU367028"/>
    </source>
</evidence>
<keyword evidence="5 6" id="KW-0539">Nucleus</keyword>
<dbReference type="PANTHER" id="PTHR33057:SF218">
    <property type="entry name" value="TRANSCRIPTION REPRESSOR"/>
    <property type="match status" value="1"/>
</dbReference>
<evidence type="ECO:0000256" key="1">
    <source>
        <dbReference type="ARBA" id="ARBA00004123"/>
    </source>
</evidence>
<dbReference type="Proteomes" id="UP000663760">
    <property type="component" value="Chromosome 18"/>
</dbReference>
<gene>
    <name evidence="8" type="ORF">SI8410_18021637</name>
</gene>
<comment type="function">
    <text evidence="6">Transcriptional repressor that regulates multiple aspects of plant growth and development.</text>
</comment>
<dbReference type="GO" id="GO:0005634">
    <property type="term" value="C:nucleus"/>
    <property type="evidence" value="ECO:0007669"/>
    <property type="project" value="UniProtKB-SubCell"/>
</dbReference>
<keyword evidence="9" id="KW-1185">Reference proteome</keyword>
<evidence type="ECO:0000256" key="5">
    <source>
        <dbReference type="ARBA" id="ARBA00023242"/>
    </source>
</evidence>
<reference evidence="8" key="1">
    <citation type="submission" date="2020-02" db="EMBL/GenBank/DDBJ databases">
        <authorList>
            <person name="Scholz U."/>
            <person name="Mascher M."/>
            <person name="Fiebig A."/>
        </authorList>
    </citation>
    <scope>NUCLEOTIDE SEQUENCE</scope>
</reference>
<keyword evidence="3 6" id="KW-0805">Transcription regulation</keyword>
<dbReference type="Pfam" id="PF04844">
    <property type="entry name" value="Ovate"/>
    <property type="match status" value="1"/>
</dbReference>
<dbReference type="GO" id="GO:0045892">
    <property type="term" value="P:negative regulation of DNA-templated transcription"/>
    <property type="evidence" value="ECO:0007669"/>
    <property type="project" value="UniProtKB-UniRule"/>
</dbReference>
<sequence length="234" mass="25584">MGKPRRLRFSMKALHGVINSLTPATAAPPFCIQPAKTHSSGDLTTSLSSVYCTPLYSVASEPCSQHSSQHVDTPSTSTCSSHLSSTYVAAATDNEAFNDGTLRSTRFFFSPCNSKSITGVEEIEEMDEEIGTDVEGPTTESSGLLWESIAMAIASRDPYGDFRSSMEEMVVAHGLWDWSGLKELLQCYLRVNEKKTHKIIMLAFVDLLMDLASHGDVLSSESPFSSLCPHRLHL</sequence>
<dbReference type="NCBIfam" id="TIGR01568">
    <property type="entry name" value="A_thal_3678"/>
    <property type="match status" value="1"/>
</dbReference>
<evidence type="ECO:0000256" key="2">
    <source>
        <dbReference type="ARBA" id="ARBA00022491"/>
    </source>
</evidence>
<accession>A0A7I8LM22</accession>
<keyword evidence="2 6" id="KW-0678">Repressor</keyword>
<evidence type="ECO:0000313" key="8">
    <source>
        <dbReference type="EMBL" id="CAA7410959.1"/>
    </source>
</evidence>
<dbReference type="OrthoDB" id="767084at2759"/>
<evidence type="ECO:0000256" key="4">
    <source>
        <dbReference type="ARBA" id="ARBA00023163"/>
    </source>
</evidence>
<dbReference type="AlphaFoldDB" id="A0A7I8LM22"/>
<dbReference type="InterPro" id="IPR006458">
    <property type="entry name" value="Ovate_C"/>
</dbReference>
<comment type="subcellular location">
    <subcellularLocation>
        <location evidence="1 6">Nucleus</location>
    </subcellularLocation>
</comment>
<dbReference type="PROSITE" id="PS51754">
    <property type="entry name" value="OVATE"/>
    <property type="match status" value="1"/>
</dbReference>
<dbReference type="EMBL" id="LR746281">
    <property type="protein sequence ID" value="CAA7410959.1"/>
    <property type="molecule type" value="Genomic_DNA"/>
</dbReference>
<evidence type="ECO:0000256" key="3">
    <source>
        <dbReference type="ARBA" id="ARBA00023015"/>
    </source>
</evidence>
<organism evidence="8 9">
    <name type="scientific">Spirodela intermedia</name>
    <name type="common">Intermediate duckweed</name>
    <dbReference type="NCBI Taxonomy" id="51605"/>
    <lineage>
        <taxon>Eukaryota</taxon>
        <taxon>Viridiplantae</taxon>
        <taxon>Streptophyta</taxon>
        <taxon>Embryophyta</taxon>
        <taxon>Tracheophyta</taxon>
        <taxon>Spermatophyta</taxon>
        <taxon>Magnoliopsida</taxon>
        <taxon>Liliopsida</taxon>
        <taxon>Araceae</taxon>
        <taxon>Lemnoideae</taxon>
        <taxon>Spirodela</taxon>
    </lineage>
</organism>
<proteinExistence type="predicted"/>